<dbReference type="Pfam" id="PF18510">
    <property type="entry name" value="NUC"/>
    <property type="match status" value="1"/>
</dbReference>
<dbReference type="InterPro" id="IPR040852">
    <property type="entry name" value="RuvC_1"/>
</dbReference>
<dbReference type="InterPro" id="IPR040787">
    <property type="entry name" value="Cas12a_REC1"/>
</dbReference>
<sequence>MVYNLKESIGTKSLSKTLRFTLIPQNQTREYLSKNLLKEEEVDLQFEQAKLILDGIYRKIIEDSLAESHIDWKDLADAYESKDQAIIEKAQTDYRKQIADLFSKQDGFKNLFGSKLLKDVFLGKYDDVITKEDKLCLQEFANRTVRFTGFFSNRKNIFSKEAITTSVTYRIVHVNFNKFLANIKNYGKLEELISEGLIQLSEQIYGNRDIDMIKKNFFEINCFNNFLLQKDINQYNSVVGGWSESKAVKIKGINELINEYVQKTGTKCERMYKLDKQILSEMATRSFRWKPIENNEELINEVIDYIQLVGKAKLSDSVNSLFHDIDTFNGESIFLSRKLVSQISINLFGEYNAISELLKQDRTKELLTEKKKLSKKDEKEILAYLGVNTEGEFTKTSPSYSVSKLSEILSESKTSISEYLSQTAQDLTEELESSIKQVTGELNREFDKSAQQKNSIKQLFDTIIKLSNLVKGFISENIIELDANFYEELDSIKDLLDQGLANYNRVRNYLTKKDYSKEKIPLTFNINGLLGGWAKSKESDNRGLIFRENGKYYLGILLNAKLKFKEVSNKNEEVFEKMDLIFLPGPEKMIPKSSIALKEVKAHFAEKMTDYNITSNKKFLKSFTITREIFDLYYPNGPEDTEAVKKFQVKFLKENPNKKQEHQDALITWIDFCKEFLNAYEGTKEFDFSLLKESGQYADLSEFYRDVASACYKLSFYDVSKSQVYKSVENQELLLFQIYNKDFSDHHKGKENLHTLFFKGVFSEENDTDKVFKLNGGAEIFYRKSSIKHHVTHKKGDWIVNRTFLEDGQKITIPERLIPELNSFVNDESLHLSQEAQYYLPKLEKRMLDYDIIKDKRYTVDKFFLHVPITINPDVVEVRANTMVSDWVKNGNIQHIIGIDRGEKNLLYYTVLDMQGNIVEQADLNTVNQVNYQQKLVTREKERDFSRKSWQEIGNIKNLKEGYLSAIVHQLALLIEKYGAIIVMENLNMGFKRGRMKVERQVYQKFEKMLTDKLQYMSFKDRPASEYGGIARGYQLTGDFKEGQNNNGILFYVTAGYTSKIDPTTGFVNVFNFKKLKDAKLRKEFFEKFNTIFYKKDEALREDYFVFDFSYSKFETYQSMHRDDWQVCTVGHRSLYNPKTKKEAVIHLNTEMKKILNEFGVSYSEDENLIEKICQNEQCSKKVLDLFRLTVKLRNNLKNEMTPSKIEDCIISPVKNSEGVFFNSMNGDPTLPKDSDANGAYCIARKGLAIVNKNRLASHDERFDYVLSNTDWFKEMQQ</sequence>
<evidence type="ECO:0000313" key="7">
    <source>
        <dbReference type="Proteomes" id="UP001059480"/>
    </source>
</evidence>
<dbReference type="InterPro" id="IPR027620">
    <property type="entry name" value="Cas12a"/>
</dbReference>
<dbReference type="RefSeq" id="WP_256945155.1">
    <property type="nucleotide sequence ID" value="NZ_JANHNZ010000004.1"/>
</dbReference>
<evidence type="ECO:0000259" key="1">
    <source>
        <dbReference type="Pfam" id="PF18501"/>
    </source>
</evidence>
<reference evidence="6" key="1">
    <citation type="submission" date="2022-07" db="EMBL/GenBank/DDBJ databases">
        <authorList>
            <person name="Jung M.-Y."/>
            <person name="Lee M."/>
        </authorList>
    </citation>
    <scope>NUCLEOTIDE SEQUENCE</scope>
    <source>
        <strain evidence="6">S8</strain>
    </source>
</reference>
<dbReference type="Pfam" id="PF18516">
    <property type="entry name" value="RuvC_1"/>
    <property type="match status" value="1"/>
</dbReference>
<dbReference type="InterPro" id="IPR040882">
    <property type="entry name" value="Cas12a_NUC"/>
</dbReference>
<dbReference type="InterPro" id="IPR053993">
    <property type="entry name" value="Cas12a_PI"/>
</dbReference>
<feature type="domain" description="Cas12a RuvC nuclease" evidence="3">
    <location>
        <begin position="880"/>
        <end position="1278"/>
    </location>
</feature>
<evidence type="ECO:0000259" key="3">
    <source>
        <dbReference type="Pfam" id="PF18516"/>
    </source>
</evidence>
<gene>
    <name evidence="6" type="primary">cas12a</name>
    <name evidence="6" type="ORF">NPA36_05700</name>
</gene>
<dbReference type="EMBL" id="JANHNZ010000004">
    <property type="protein sequence ID" value="MCQ9210040.1"/>
    <property type="molecule type" value="Genomic_DNA"/>
</dbReference>
<proteinExistence type="predicted"/>
<organism evidence="6 7">
    <name type="scientific">Granulicatella seriolae</name>
    <dbReference type="NCBI Taxonomy" id="2967226"/>
    <lineage>
        <taxon>Bacteria</taxon>
        <taxon>Bacillati</taxon>
        <taxon>Bacillota</taxon>
        <taxon>Bacilli</taxon>
        <taxon>Lactobacillales</taxon>
        <taxon>Carnobacteriaceae</taxon>
        <taxon>Granulicatella</taxon>
    </lineage>
</organism>
<dbReference type="InterPro" id="IPR054116">
    <property type="entry name" value="Cas12a_REC2"/>
</dbReference>
<reference evidence="6" key="2">
    <citation type="journal article" date="2023" name="Curr. Microbiol.">
        <title>Granulicatella seriolae sp. nov., a Novel Facultative Anaerobe Isolated from Yellowtail Marine Fish.</title>
        <authorList>
            <person name="Lee M."/>
            <person name="Choi Y.J."/>
            <person name="Farooq A."/>
            <person name="Jeong J.B."/>
            <person name="Jung M.Y."/>
        </authorList>
    </citation>
    <scope>NUCLEOTIDE SEQUENCE</scope>
    <source>
        <strain evidence="6">S8</strain>
    </source>
</reference>
<feature type="domain" description="Cas12a nuclease" evidence="2">
    <location>
        <begin position="1061"/>
        <end position="1225"/>
    </location>
</feature>
<accession>A0ABT1WNM7</accession>
<evidence type="ECO:0000313" key="6">
    <source>
        <dbReference type="EMBL" id="MCQ9210040.1"/>
    </source>
</evidence>
<comment type="caution">
    <text evidence="6">The sequence shown here is derived from an EMBL/GenBank/DDBJ whole genome shotgun (WGS) entry which is preliminary data.</text>
</comment>
<dbReference type="Pfam" id="PF18501">
    <property type="entry name" value="REC1"/>
    <property type="match status" value="1"/>
</dbReference>
<dbReference type="NCBIfam" id="TIGR04330">
    <property type="entry name" value="cas_Cpf1"/>
    <property type="match status" value="1"/>
</dbReference>
<evidence type="ECO:0000259" key="5">
    <source>
        <dbReference type="Pfam" id="PF22222"/>
    </source>
</evidence>
<dbReference type="Pfam" id="PF22222">
    <property type="entry name" value="Cpf1_PI-like"/>
    <property type="match status" value="1"/>
</dbReference>
<dbReference type="Proteomes" id="UP001059480">
    <property type="component" value="Unassembled WGS sequence"/>
</dbReference>
<evidence type="ECO:0000259" key="2">
    <source>
        <dbReference type="Pfam" id="PF18510"/>
    </source>
</evidence>
<dbReference type="Pfam" id="PF21918">
    <property type="entry name" value="cas_Cpf1_2nd"/>
    <property type="match status" value="1"/>
</dbReference>
<feature type="domain" description="Cas12a REC2" evidence="4">
    <location>
        <begin position="295"/>
        <end position="511"/>
    </location>
</feature>
<evidence type="ECO:0000259" key="4">
    <source>
        <dbReference type="Pfam" id="PF21918"/>
    </source>
</evidence>
<feature type="domain" description="Cas12a REC1" evidence="1">
    <location>
        <begin position="48"/>
        <end position="278"/>
    </location>
</feature>
<protein>
    <submittedName>
        <fullName evidence="6">Type V CRISPR-associated protein Cas12a/Cpf1</fullName>
    </submittedName>
</protein>
<name>A0ABT1WNM7_9LACT</name>
<reference evidence="6" key="3">
    <citation type="journal article" date="2023" name="Microbiol. Resour. Announc.">
        <title>Draft Genome Sequence of Granulicatella sp. Strain S8, Isolated from a Marine Fish, Seriola quinqueradiata.</title>
        <authorList>
            <person name="Lee M."/>
            <person name="Farooq A."/>
            <person name="Jeong J.B."/>
            <person name="Jung M.Y."/>
        </authorList>
    </citation>
    <scope>NUCLEOTIDE SEQUENCE</scope>
    <source>
        <strain evidence="6">S8</strain>
    </source>
</reference>
<feature type="domain" description="Cas12a PI" evidence="5">
    <location>
        <begin position="657"/>
        <end position="712"/>
    </location>
</feature>
<keyword evidence="7" id="KW-1185">Reference proteome</keyword>